<accession>A0A090FXP2</accession>
<dbReference type="Proteomes" id="UP000045285">
    <property type="component" value="Unassembled WGS sequence"/>
</dbReference>
<dbReference type="AlphaFoldDB" id="A0A090FXP2"/>
<dbReference type="EMBL" id="CCNB01000046">
    <property type="protein sequence ID" value="CDX46480.1"/>
    <property type="molecule type" value="Genomic_DNA"/>
</dbReference>
<dbReference type="EMBL" id="CCMZ01000034">
    <property type="protein sequence ID" value="CDX22923.1"/>
    <property type="molecule type" value="Genomic_DNA"/>
</dbReference>
<dbReference type="Proteomes" id="UP000046373">
    <property type="component" value="Unassembled WGS sequence"/>
</dbReference>
<evidence type="ECO:0000313" key="3">
    <source>
        <dbReference type="Proteomes" id="UP000045285"/>
    </source>
</evidence>
<protein>
    <submittedName>
        <fullName evidence="2">Uncharacterized protein</fullName>
    </submittedName>
</protein>
<name>A0A090FXP2_MESPL</name>
<sequence length="88" mass="9705">MKIRTTTHNHPGEPGVILLDQPLANMIVATDIRDGATTLFGTVDLQVNYSGKYDIRVELSPDELTRTYQLLVKNLLGKIQELTAEPAA</sequence>
<evidence type="ECO:0000313" key="1">
    <source>
        <dbReference type="EMBL" id="CDX22923.1"/>
    </source>
</evidence>
<proteinExistence type="predicted"/>
<gene>
    <name evidence="1" type="ORF">MPL3356_40146</name>
    <name evidence="2" type="ORF">MPLDJ20_90041</name>
</gene>
<reference evidence="3" key="1">
    <citation type="submission" date="2014-08" db="EMBL/GenBank/DDBJ databases">
        <authorList>
            <person name="Moulin L."/>
        </authorList>
    </citation>
    <scope>NUCLEOTIDE SEQUENCE [LARGE SCALE GENOMIC DNA]</scope>
</reference>
<evidence type="ECO:0000313" key="4">
    <source>
        <dbReference type="Proteomes" id="UP000046373"/>
    </source>
</evidence>
<reference evidence="2 4" key="2">
    <citation type="submission" date="2014-08" db="EMBL/GenBank/DDBJ databases">
        <authorList>
            <person name="Moulin Lionel"/>
        </authorList>
    </citation>
    <scope>NUCLEOTIDE SEQUENCE [LARGE SCALE GENOMIC DNA]</scope>
</reference>
<organism evidence="2 4">
    <name type="scientific">Mesorhizobium plurifarium</name>
    <dbReference type="NCBI Taxonomy" id="69974"/>
    <lineage>
        <taxon>Bacteria</taxon>
        <taxon>Pseudomonadati</taxon>
        <taxon>Pseudomonadota</taxon>
        <taxon>Alphaproteobacteria</taxon>
        <taxon>Hyphomicrobiales</taxon>
        <taxon>Phyllobacteriaceae</taxon>
        <taxon>Mesorhizobium</taxon>
    </lineage>
</organism>
<keyword evidence="3" id="KW-1185">Reference proteome</keyword>
<evidence type="ECO:0000313" key="2">
    <source>
        <dbReference type="EMBL" id="CDX46480.1"/>
    </source>
</evidence>